<dbReference type="NCBIfam" id="NF002276">
    <property type="entry name" value="PRK01209.1-4"/>
    <property type="match status" value="1"/>
</dbReference>
<comment type="caution">
    <text evidence="9">Lacks conserved residue(s) required for the propagation of feature annotation.</text>
</comment>
<evidence type="ECO:0000313" key="11">
    <source>
        <dbReference type="Proteomes" id="UP000317573"/>
    </source>
</evidence>
<dbReference type="HAMAP" id="MF_00024">
    <property type="entry name" value="CobD_CbiB"/>
    <property type="match status" value="1"/>
</dbReference>
<comment type="pathway">
    <text evidence="2 9">Cofactor biosynthesis; adenosylcobalamin biosynthesis.</text>
</comment>
<reference evidence="10 11" key="1">
    <citation type="submission" date="2019-07" db="EMBL/GenBank/DDBJ databases">
        <title>Genome sequencing of lignin-degrading bacterial isolates.</title>
        <authorList>
            <person name="Gladden J."/>
        </authorList>
    </citation>
    <scope>NUCLEOTIDE SEQUENCE [LARGE SCALE GENOMIC DNA]</scope>
    <source>
        <strain evidence="10 11">J45</strain>
    </source>
</reference>
<comment type="caution">
    <text evidence="10">The sequence shown here is derived from an EMBL/GenBank/DDBJ whole genome shotgun (WGS) entry which is preliminary data.</text>
</comment>
<keyword evidence="4 9" id="KW-1003">Cell membrane</keyword>
<evidence type="ECO:0000256" key="9">
    <source>
        <dbReference type="HAMAP-Rule" id="MF_00024"/>
    </source>
</evidence>
<dbReference type="EMBL" id="VLJT01000028">
    <property type="protein sequence ID" value="TWH15807.1"/>
    <property type="molecule type" value="Genomic_DNA"/>
</dbReference>
<evidence type="ECO:0000256" key="3">
    <source>
        <dbReference type="ARBA" id="ARBA00006263"/>
    </source>
</evidence>
<feature type="transmembrane region" description="Helical" evidence="9">
    <location>
        <begin position="53"/>
        <end position="73"/>
    </location>
</feature>
<evidence type="ECO:0000313" key="10">
    <source>
        <dbReference type="EMBL" id="TWH15807.1"/>
    </source>
</evidence>
<evidence type="ECO:0000256" key="4">
    <source>
        <dbReference type="ARBA" id="ARBA00022475"/>
    </source>
</evidence>
<accession>A0A562E1Y7</accession>
<protein>
    <recommendedName>
        <fullName evidence="9">Cobalamin biosynthesis protein CobD</fullName>
    </recommendedName>
</protein>
<keyword evidence="6 9" id="KW-0812">Transmembrane</keyword>
<dbReference type="NCBIfam" id="TIGR00380">
    <property type="entry name" value="cobal_cbiB"/>
    <property type="match status" value="1"/>
</dbReference>
<sequence>MKRSAPGKQRALGLALGYAADQLVGDPQRWHPVSGFGKLARAAEGRLYGDHRAAGVVFTSLLVGSAGALGYVADRATRGRPVLSVAVTALATWTVLGGRSLGFEARTIDAQLRDGDLAAARQQVTHLVGRDPSRLDENGIARATIESVAENTSDAVVAPLWWGALLGPAGLLAYRAANTLDARVGHRTPRLERFGWASARFDDVLNLVPARLTALLAVALGDDGRGAIRAWRRDARKHPSPNAGPVEAAFAGALGLRLGGTNMYHGVVEDRGTLGDGPAPVPEDIGRTARLASKVGTGSVATAVAVSLARRR</sequence>
<keyword evidence="7 9" id="KW-1133">Transmembrane helix</keyword>
<comment type="similarity">
    <text evidence="3 9">Belongs to the CobD/CbiB family.</text>
</comment>
<gene>
    <name evidence="9" type="primary">cobD</name>
    <name evidence="10" type="ORF">L618_000300003810</name>
</gene>
<dbReference type="Proteomes" id="UP000317573">
    <property type="component" value="Unassembled WGS sequence"/>
</dbReference>
<organism evidence="10 11">
    <name type="scientific">Rhodococcus rhodochrous J45</name>
    <dbReference type="NCBI Taxonomy" id="935266"/>
    <lineage>
        <taxon>Bacteria</taxon>
        <taxon>Bacillati</taxon>
        <taxon>Actinomycetota</taxon>
        <taxon>Actinomycetes</taxon>
        <taxon>Mycobacteriales</taxon>
        <taxon>Nocardiaceae</taxon>
        <taxon>Rhodococcus</taxon>
    </lineage>
</organism>
<dbReference type="GO" id="GO:0015420">
    <property type="term" value="F:ABC-type vitamin B12 transporter activity"/>
    <property type="evidence" value="ECO:0007669"/>
    <property type="project" value="UniProtKB-UniRule"/>
</dbReference>
<dbReference type="PANTHER" id="PTHR34308:SF1">
    <property type="entry name" value="COBALAMIN BIOSYNTHESIS PROTEIN CBIB"/>
    <property type="match status" value="1"/>
</dbReference>
<dbReference type="AlphaFoldDB" id="A0A562E1Y7"/>
<dbReference type="GO" id="GO:0009236">
    <property type="term" value="P:cobalamin biosynthetic process"/>
    <property type="evidence" value="ECO:0007669"/>
    <property type="project" value="UniProtKB-UniRule"/>
</dbReference>
<comment type="function">
    <text evidence="9">Converts cobyric acid to cobinamide by the addition of aminopropanol on the F carboxylic group.</text>
</comment>
<evidence type="ECO:0000256" key="6">
    <source>
        <dbReference type="ARBA" id="ARBA00022692"/>
    </source>
</evidence>
<evidence type="ECO:0000256" key="8">
    <source>
        <dbReference type="ARBA" id="ARBA00023136"/>
    </source>
</evidence>
<keyword evidence="5 9" id="KW-0169">Cobalamin biosynthesis</keyword>
<proteinExistence type="inferred from homology"/>
<feature type="transmembrane region" description="Helical" evidence="9">
    <location>
        <begin position="79"/>
        <end position="96"/>
    </location>
</feature>
<evidence type="ECO:0000256" key="7">
    <source>
        <dbReference type="ARBA" id="ARBA00022989"/>
    </source>
</evidence>
<dbReference type="UniPathway" id="UPA00148"/>
<dbReference type="PANTHER" id="PTHR34308">
    <property type="entry name" value="COBALAMIN BIOSYNTHESIS PROTEIN CBIB"/>
    <property type="match status" value="1"/>
</dbReference>
<dbReference type="Pfam" id="PF03186">
    <property type="entry name" value="CobD_Cbib"/>
    <property type="match status" value="1"/>
</dbReference>
<evidence type="ECO:0000256" key="2">
    <source>
        <dbReference type="ARBA" id="ARBA00004953"/>
    </source>
</evidence>
<evidence type="ECO:0000256" key="1">
    <source>
        <dbReference type="ARBA" id="ARBA00004651"/>
    </source>
</evidence>
<dbReference type="InterPro" id="IPR004485">
    <property type="entry name" value="Cobalamin_biosynth_CobD/CbiB"/>
</dbReference>
<keyword evidence="8 9" id="KW-0472">Membrane</keyword>
<comment type="subcellular location">
    <subcellularLocation>
        <location evidence="1 9">Cell membrane</location>
        <topology evidence="1 9">Multi-pass membrane protein</topology>
    </subcellularLocation>
</comment>
<name>A0A562E1Y7_RHORH</name>
<evidence type="ECO:0000256" key="5">
    <source>
        <dbReference type="ARBA" id="ARBA00022573"/>
    </source>
</evidence>
<dbReference type="GO" id="GO:0048472">
    <property type="term" value="F:threonine-phosphate decarboxylase activity"/>
    <property type="evidence" value="ECO:0007669"/>
    <property type="project" value="InterPro"/>
</dbReference>
<dbReference type="GO" id="GO:0005886">
    <property type="term" value="C:plasma membrane"/>
    <property type="evidence" value="ECO:0007669"/>
    <property type="project" value="UniProtKB-SubCell"/>
</dbReference>